<feature type="domain" description="Cytochrome c" evidence="12">
    <location>
        <begin position="138"/>
        <end position="225"/>
    </location>
</feature>
<dbReference type="GO" id="GO:0046872">
    <property type="term" value="F:metal ion binding"/>
    <property type="evidence" value="ECO:0007669"/>
    <property type="project" value="UniProtKB-KW"/>
</dbReference>
<evidence type="ECO:0000256" key="6">
    <source>
        <dbReference type="ARBA" id="ARBA00022989"/>
    </source>
</evidence>
<protein>
    <submittedName>
        <fullName evidence="13">High-affinity iron transporter</fullName>
    </submittedName>
</protein>
<dbReference type="Pfam" id="PF00034">
    <property type="entry name" value="Cytochrom_C"/>
    <property type="match status" value="1"/>
</dbReference>
<feature type="chain" id="PRO_5012602260" evidence="11">
    <location>
        <begin position="30"/>
        <end position="651"/>
    </location>
</feature>
<feature type="transmembrane region" description="Helical" evidence="10">
    <location>
        <begin position="466"/>
        <end position="486"/>
    </location>
</feature>
<evidence type="ECO:0000313" key="13">
    <source>
        <dbReference type="EMBL" id="SNT02799.1"/>
    </source>
</evidence>
<dbReference type="AlphaFoldDB" id="A0A239JAH6"/>
<evidence type="ECO:0000259" key="12">
    <source>
        <dbReference type="PROSITE" id="PS51007"/>
    </source>
</evidence>
<evidence type="ECO:0000256" key="4">
    <source>
        <dbReference type="ARBA" id="ARBA00022692"/>
    </source>
</evidence>
<accession>A0A239JAH6</accession>
<evidence type="ECO:0000256" key="3">
    <source>
        <dbReference type="ARBA" id="ARBA00022617"/>
    </source>
</evidence>
<proteinExistence type="inferred from homology"/>
<keyword evidence="5 9" id="KW-0479">Metal-binding</keyword>
<dbReference type="Gene3D" id="1.10.760.10">
    <property type="entry name" value="Cytochrome c-like domain"/>
    <property type="match status" value="1"/>
</dbReference>
<dbReference type="InterPro" id="IPR009056">
    <property type="entry name" value="Cyt_c-like_dom"/>
</dbReference>
<keyword evidence="14" id="KW-1185">Reference proteome</keyword>
<dbReference type="GO" id="GO:0033573">
    <property type="term" value="C:high-affinity iron permease complex"/>
    <property type="evidence" value="ECO:0007669"/>
    <property type="project" value="InterPro"/>
</dbReference>
<evidence type="ECO:0000256" key="10">
    <source>
        <dbReference type="SAM" id="Phobius"/>
    </source>
</evidence>
<feature type="transmembrane region" description="Helical" evidence="10">
    <location>
        <begin position="388"/>
        <end position="416"/>
    </location>
</feature>
<evidence type="ECO:0000256" key="7">
    <source>
        <dbReference type="ARBA" id="ARBA00023004"/>
    </source>
</evidence>
<dbReference type="GO" id="GO:0009055">
    <property type="term" value="F:electron transfer activity"/>
    <property type="evidence" value="ECO:0007669"/>
    <property type="project" value="InterPro"/>
</dbReference>
<dbReference type="SUPFAM" id="SSF46626">
    <property type="entry name" value="Cytochrome c"/>
    <property type="match status" value="1"/>
</dbReference>
<evidence type="ECO:0000256" key="1">
    <source>
        <dbReference type="ARBA" id="ARBA00004141"/>
    </source>
</evidence>
<feature type="transmembrane region" description="Helical" evidence="10">
    <location>
        <begin position="616"/>
        <end position="640"/>
    </location>
</feature>
<dbReference type="PROSITE" id="PS51007">
    <property type="entry name" value="CYTC"/>
    <property type="match status" value="1"/>
</dbReference>
<dbReference type="InterPro" id="IPR036909">
    <property type="entry name" value="Cyt_c-like_dom_sf"/>
</dbReference>
<dbReference type="Proteomes" id="UP000198432">
    <property type="component" value="Unassembled WGS sequence"/>
</dbReference>
<evidence type="ECO:0000256" key="5">
    <source>
        <dbReference type="ARBA" id="ARBA00022723"/>
    </source>
</evidence>
<comment type="similarity">
    <text evidence="2">Belongs to the oxidase-dependent Fe transporter (OFeT) (TC 9.A.10.1) family.</text>
</comment>
<keyword evidence="7 9" id="KW-0408">Iron</keyword>
<dbReference type="GO" id="GO:0015093">
    <property type="term" value="F:ferrous iron transmembrane transporter activity"/>
    <property type="evidence" value="ECO:0007669"/>
    <property type="project" value="TreeGrafter"/>
</dbReference>
<keyword evidence="8 10" id="KW-0472">Membrane</keyword>
<keyword evidence="11" id="KW-0732">Signal</keyword>
<gene>
    <name evidence="13" type="ORF">SAMN06296052_12117</name>
</gene>
<feature type="transmembrane region" description="Helical" evidence="10">
    <location>
        <begin position="428"/>
        <end position="446"/>
    </location>
</feature>
<feature type="transmembrane region" description="Helical" evidence="10">
    <location>
        <begin position="543"/>
        <end position="564"/>
    </location>
</feature>
<dbReference type="OrthoDB" id="9779283at2"/>
<dbReference type="InterPro" id="IPR004923">
    <property type="entry name" value="FTR1/Fip1/EfeU"/>
</dbReference>
<comment type="subcellular location">
    <subcellularLocation>
        <location evidence="1">Membrane</location>
        <topology evidence="1">Multi-pass membrane protein</topology>
    </subcellularLocation>
</comment>
<dbReference type="Pfam" id="PF03239">
    <property type="entry name" value="FTR1"/>
    <property type="match status" value="1"/>
</dbReference>
<organism evidence="13 14">
    <name type="scientific">Pontibacter ummariensis</name>
    <dbReference type="NCBI Taxonomy" id="1610492"/>
    <lineage>
        <taxon>Bacteria</taxon>
        <taxon>Pseudomonadati</taxon>
        <taxon>Bacteroidota</taxon>
        <taxon>Cytophagia</taxon>
        <taxon>Cytophagales</taxon>
        <taxon>Hymenobacteraceae</taxon>
        <taxon>Pontibacter</taxon>
    </lineage>
</organism>
<dbReference type="PANTHER" id="PTHR31632:SF2">
    <property type="entry name" value="PLASMA MEMBRANE IRON PERMEASE"/>
    <property type="match status" value="1"/>
</dbReference>
<feature type="transmembrane region" description="Helical" evidence="10">
    <location>
        <begin position="576"/>
        <end position="596"/>
    </location>
</feature>
<evidence type="ECO:0000256" key="9">
    <source>
        <dbReference type="PROSITE-ProRule" id="PRU00433"/>
    </source>
</evidence>
<feature type="transmembrane region" description="Helical" evidence="10">
    <location>
        <begin position="507"/>
        <end position="531"/>
    </location>
</feature>
<reference evidence="14" key="1">
    <citation type="submission" date="2017-06" db="EMBL/GenBank/DDBJ databases">
        <authorList>
            <person name="Varghese N."/>
            <person name="Submissions S."/>
        </authorList>
    </citation>
    <scope>NUCLEOTIDE SEQUENCE [LARGE SCALE GENOMIC DNA]</scope>
    <source>
        <strain evidence="14">NKM1</strain>
    </source>
</reference>
<dbReference type="PANTHER" id="PTHR31632">
    <property type="entry name" value="IRON TRANSPORTER FTH1"/>
    <property type="match status" value="1"/>
</dbReference>
<keyword evidence="3 9" id="KW-0349">Heme</keyword>
<evidence type="ECO:0000256" key="2">
    <source>
        <dbReference type="ARBA" id="ARBA00008333"/>
    </source>
</evidence>
<evidence type="ECO:0000313" key="14">
    <source>
        <dbReference type="Proteomes" id="UP000198432"/>
    </source>
</evidence>
<evidence type="ECO:0000256" key="11">
    <source>
        <dbReference type="SAM" id="SignalP"/>
    </source>
</evidence>
<keyword evidence="4 10" id="KW-0812">Transmembrane</keyword>
<name>A0A239JAH6_9BACT</name>
<sequence length="651" mass="72305">MFKSNKVSLLKHLLLILILLPLFCRQALADNGKDNTQMIIHLLDYIARDYAAAVEKGEVINTGEYGEMLEFSATVYEIAQPILEKYPQEKKSVLSQVQQLRTLIDQKADQSKIATLAGNIKAEIIQATGYQIAPLKWPDLSRGKILYAEYCTPCHGIKGNGQGELAGGLSPAPTSFLNDTLMKQVSPFQSFNTIRLGIEGTAMRGFEKLDDEEVWDLAFYIQSLRYKAAAEELAIPEEIAEKALAEAGLAEVATLSDQKLFRQLEGDPKEVLKKLESLRLHIPDQNPPNSLHLARQLLGESLQAYQNGSRPLARQKALAAYLEGIEPVEAQLQANNSAFVSKLEQQMFQLRNAIENNEPANVVEEDVKASLALVSEAISLLEDTKLTFWLSFILSASILLREGIEAFLIIAVMLTIIQAAGIKKALPWVHGGWITAVLLGFAGWYLSDLLLKLSGQDREVLEGVVALFAVVVLLYVGFWLHSNSHAKQWKVFIEKKVTKLVKTENMLGLAAFSFMAVFREAFESVLFLQAIKLETSPENQSSIGLGVLAAFIIIAVLVVLFLKYAQKIPVRQLFRYSAWMVTLLAVILLGKGIHSIQESGLFSATMFPFQFRVEWLGIYPTLETMAGQAALLAIIFSFWYMNGLKAKHVNG</sequence>
<keyword evidence="6 10" id="KW-1133">Transmembrane helix</keyword>
<feature type="signal peptide" evidence="11">
    <location>
        <begin position="1"/>
        <end position="29"/>
    </location>
</feature>
<dbReference type="GO" id="GO:0020037">
    <property type="term" value="F:heme binding"/>
    <property type="evidence" value="ECO:0007669"/>
    <property type="project" value="InterPro"/>
</dbReference>
<evidence type="ECO:0000256" key="8">
    <source>
        <dbReference type="ARBA" id="ARBA00023136"/>
    </source>
</evidence>
<dbReference type="EMBL" id="FZOQ01000021">
    <property type="protein sequence ID" value="SNT02799.1"/>
    <property type="molecule type" value="Genomic_DNA"/>
</dbReference>